<gene>
    <name evidence="1" type="ORF">BT96DRAFT_623947</name>
</gene>
<proteinExistence type="predicted"/>
<dbReference type="Proteomes" id="UP000799118">
    <property type="component" value="Unassembled WGS sequence"/>
</dbReference>
<sequence length="89" mass="10010">MFSRSTCLSFSPTIPSLHPHLPSKLLYLLKFFNFKLCSPQASRSKPLNLKYSSLCASIHLFQHSLSSLSFILPSPISLLSPSLMFLYCT</sequence>
<dbReference type="EMBL" id="ML769389">
    <property type="protein sequence ID" value="KAE9408818.1"/>
    <property type="molecule type" value="Genomic_DNA"/>
</dbReference>
<evidence type="ECO:0000313" key="2">
    <source>
        <dbReference type="Proteomes" id="UP000799118"/>
    </source>
</evidence>
<evidence type="ECO:0000313" key="1">
    <source>
        <dbReference type="EMBL" id="KAE9408818.1"/>
    </source>
</evidence>
<accession>A0A6A4IHT5</accession>
<organism evidence="1 2">
    <name type="scientific">Gymnopus androsaceus JB14</name>
    <dbReference type="NCBI Taxonomy" id="1447944"/>
    <lineage>
        <taxon>Eukaryota</taxon>
        <taxon>Fungi</taxon>
        <taxon>Dikarya</taxon>
        <taxon>Basidiomycota</taxon>
        <taxon>Agaricomycotina</taxon>
        <taxon>Agaricomycetes</taxon>
        <taxon>Agaricomycetidae</taxon>
        <taxon>Agaricales</taxon>
        <taxon>Marasmiineae</taxon>
        <taxon>Omphalotaceae</taxon>
        <taxon>Gymnopus</taxon>
    </lineage>
</organism>
<protein>
    <submittedName>
        <fullName evidence="1">Uncharacterized protein</fullName>
    </submittedName>
</protein>
<keyword evidence="2" id="KW-1185">Reference proteome</keyword>
<name>A0A6A4IHT5_9AGAR</name>
<reference evidence="1" key="1">
    <citation type="journal article" date="2019" name="Environ. Microbiol.">
        <title>Fungal ecological strategies reflected in gene transcription - a case study of two litter decomposers.</title>
        <authorList>
            <person name="Barbi F."/>
            <person name="Kohler A."/>
            <person name="Barry K."/>
            <person name="Baskaran P."/>
            <person name="Daum C."/>
            <person name="Fauchery L."/>
            <person name="Ihrmark K."/>
            <person name="Kuo A."/>
            <person name="LaButti K."/>
            <person name="Lipzen A."/>
            <person name="Morin E."/>
            <person name="Grigoriev I.V."/>
            <person name="Henrissat B."/>
            <person name="Lindahl B."/>
            <person name="Martin F."/>
        </authorList>
    </citation>
    <scope>NUCLEOTIDE SEQUENCE</scope>
    <source>
        <strain evidence="1">JB14</strain>
    </source>
</reference>
<dbReference type="AlphaFoldDB" id="A0A6A4IHT5"/>